<sequence>MKTKTPITKGIAMILCMITVILSWNIYISYKSSYFAEDALEKSIVYMVILLLSFVSLSTLQNFVYRIESNKSFKAKKPKTISPLVSKEGAK</sequence>
<accession>A0A1I0FKF5</accession>
<keyword evidence="1" id="KW-1133">Transmembrane helix</keyword>
<feature type="transmembrane region" description="Helical" evidence="1">
    <location>
        <begin position="12"/>
        <end position="32"/>
    </location>
</feature>
<organism evidence="2 3">
    <name type="scientific">Natronincola peptidivorans</name>
    <dbReference type="NCBI Taxonomy" id="426128"/>
    <lineage>
        <taxon>Bacteria</taxon>
        <taxon>Bacillati</taxon>
        <taxon>Bacillota</taxon>
        <taxon>Clostridia</taxon>
        <taxon>Peptostreptococcales</taxon>
        <taxon>Natronincolaceae</taxon>
        <taxon>Natronincola</taxon>
    </lineage>
</organism>
<keyword evidence="1" id="KW-0472">Membrane</keyword>
<evidence type="ECO:0000313" key="3">
    <source>
        <dbReference type="Proteomes" id="UP000199568"/>
    </source>
</evidence>
<dbReference type="EMBL" id="FOHU01000015">
    <property type="protein sequence ID" value="SET58557.1"/>
    <property type="molecule type" value="Genomic_DNA"/>
</dbReference>
<dbReference type="STRING" id="426128.SAMN05660297_02832"/>
<dbReference type="Proteomes" id="UP000199568">
    <property type="component" value="Unassembled WGS sequence"/>
</dbReference>
<feature type="transmembrane region" description="Helical" evidence="1">
    <location>
        <begin position="44"/>
        <end position="65"/>
    </location>
</feature>
<reference evidence="2 3" key="1">
    <citation type="submission" date="2016-10" db="EMBL/GenBank/DDBJ databases">
        <authorList>
            <person name="de Groot N.N."/>
        </authorList>
    </citation>
    <scope>NUCLEOTIDE SEQUENCE [LARGE SCALE GENOMIC DNA]</scope>
    <source>
        <strain evidence="2 3">DSM 18979</strain>
    </source>
</reference>
<dbReference type="AlphaFoldDB" id="A0A1I0FKF5"/>
<keyword evidence="3" id="KW-1185">Reference proteome</keyword>
<proteinExistence type="predicted"/>
<evidence type="ECO:0000313" key="2">
    <source>
        <dbReference type="EMBL" id="SET58557.1"/>
    </source>
</evidence>
<evidence type="ECO:0000256" key="1">
    <source>
        <dbReference type="SAM" id="Phobius"/>
    </source>
</evidence>
<protein>
    <submittedName>
        <fullName evidence="2">Uncharacterized protein</fullName>
    </submittedName>
</protein>
<keyword evidence="1" id="KW-0812">Transmembrane</keyword>
<dbReference type="RefSeq" id="WP_090445457.1">
    <property type="nucleotide sequence ID" value="NZ_FOHU01000015.1"/>
</dbReference>
<dbReference type="OrthoDB" id="1963590at2"/>
<name>A0A1I0FKF5_9FIRM</name>
<gene>
    <name evidence="2" type="ORF">SAMN05660297_02832</name>
</gene>